<dbReference type="EMBL" id="JBHSSC010000005">
    <property type="protein sequence ID" value="MFC6180069.1"/>
    <property type="molecule type" value="Genomic_DNA"/>
</dbReference>
<accession>A0ABW1RX86</accession>
<protein>
    <submittedName>
        <fullName evidence="1">Carbohydrate-binding protein</fullName>
    </submittedName>
</protein>
<organism evidence="1 2">
    <name type="scientific">Lactiplantibacillus daowaiensis</name>
    <dbReference type="NCBI Taxonomy" id="2559918"/>
    <lineage>
        <taxon>Bacteria</taxon>
        <taxon>Bacillati</taxon>
        <taxon>Bacillota</taxon>
        <taxon>Bacilli</taxon>
        <taxon>Lactobacillales</taxon>
        <taxon>Lactobacillaceae</taxon>
        <taxon>Lactiplantibacillus</taxon>
    </lineage>
</organism>
<reference evidence="2" key="1">
    <citation type="journal article" date="2019" name="Int. J. Syst. Evol. Microbiol.">
        <title>The Global Catalogue of Microorganisms (GCM) 10K type strain sequencing project: providing services to taxonomists for standard genome sequencing and annotation.</title>
        <authorList>
            <consortium name="The Broad Institute Genomics Platform"/>
            <consortium name="The Broad Institute Genome Sequencing Center for Infectious Disease"/>
            <person name="Wu L."/>
            <person name="Ma J."/>
        </authorList>
    </citation>
    <scope>NUCLEOTIDE SEQUENCE [LARGE SCALE GENOMIC DNA]</scope>
    <source>
        <strain evidence="2">CCM 8933</strain>
    </source>
</reference>
<evidence type="ECO:0000313" key="1">
    <source>
        <dbReference type="EMBL" id="MFC6180069.1"/>
    </source>
</evidence>
<dbReference type="Proteomes" id="UP001596282">
    <property type="component" value="Unassembled WGS sequence"/>
</dbReference>
<name>A0ABW1RX86_9LACO</name>
<proteinExistence type="predicted"/>
<sequence>MDAAQPRLTQLANGELIVANLTVGAVVGFKTFSFTTLAQITVTLKSTGQGALVVSTTPTGQPVATIPVAPTMQQWQALSAATVPLVGEQALYFKYRGTGAIAFKDFTLIN</sequence>
<dbReference type="RefSeq" id="WP_137628227.1">
    <property type="nucleotide sequence ID" value="NZ_BJDJ01000006.1"/>
</dbReference>
<evidence type="ECO:0000313" key="2">
    <source>
        <dbReference type="Proteomes" id="UP001596282"/>
    </source>
</evidence>
<gene>
    <name evidence="1" type="ORF">ACFP5Y_02270</name>
</gene>
<comment type="caution">
    <text evidence="1">The sequence shown here is derived from an EMBL/GenBank/DDBJ whole genome shotgun (WGS) entry which is preliminary data.</text>
</comment>
<keyword evidence="2" id="KW-1185">Reference proteome</keyword>
<dbReference type="Gene3D" id="2.60.120.260">
    <property type="entry name" value="Galactose-binding domain-like"/>
    <property type="match status" value="1"/>
</dbReference>